<feature type="non-terminal residue" evidence="2">
    <location>
        <position position="169"/>
    </location>
</feature>
<name>A0A420HY94_9PEZI</name>
<feature type="region of interest" description="Disordered" evidence="1">
    <location>
        <begin position="116"/>
        <end position="169"/>
    </location>
</feature>
<evidence type="ECO:0000313" key="3">
    <source>
        <dbReference type="Proteomes" id="UP000286134"/>
    </source>
</evidence>
<evidence type="ECO:0000256" key="1">
    <source>
        <dbReference type="SAM" id="MobiDB-lite"/>
    </source>
</evidence>
<dbReference type="OrthoDB" id="10340054at2759"/>
<feature type="compositionally biased region" description="Basic and acidic residues" evidence="1">
    <location>
        <begin position="136"/>
        <end position="169"/>
    </location>
</feature>
<comment type="caution">
    <text evidence="2">The sequence shown here is derived from an EMBL/GenBank/DDBJ whole genome shotgun (WGS) entry which is preliminary data.</text>
</comment>
<sequence>MDEIMSQLKNITSVLGELKTSESRGKGNETAEAVTAPGQSLFIPPKAPTFFKPLPDNFKFTEASNSSTSFKVPKTDRLDFSSLGEKASLPEKRKLQFATQRSNIGTTTDYQRIQTSKEGAINSYQLPPRSVTPLTQREEKVEKYFPEFFPRSEAENPDGPLREATKRNR</sequence>
<proteinExistence type="predicted"/>
<organism evidence="2 3">
    <name type="scientific">Erysiphe neolycopersici</name>
    <dbReference type="NCBI Taxonomy" id="212602"/>
    <lineage>
        <taxon>Eukaryota</taxon>
        <taxon>Fungi</taxon>
        <taxon>Dikarya</taxon>
        <taxon>Ascomycota</taxon>
        <taxon>Pezizomycotina</taxon>
        <taxon>Leotiomycetes</taxon>
        <taxon>Erysiphales</taxon>
        <taxon>Erysiphaceae</taxon>
        <taxon>Erysiphe</taxon>
    </lineage>
</organism>
<dbReference type="AlphaFoldDB" id="A0A420HY94"/>
<reference evidence="2 3" key="1">
    <citation type="journal article" date="2018" name="BMC Genomics">
        <title>Comparative genome analyses reveal sequence features reflecting distinct modes of host-adaptation between dicot and monocot powdery mildew.</title>
        <authorList>
            <person name="Wu Y."/>
            <person name="Ma X."/>
            <person name="Pan Z."/>
            <person name="Kale S.D."/>
            <person name="Song Y."/>
            <person name="King H."/>
            <person name="Zhang Q."/>
            <person name="Presley C."/>
            <person name="Deng X."/>
            <person name="Wei C.I."/>
            <person name="Xiao S."/>
        </authorList>
    </citation>
    <scope>NUCLEOTIDE SEQUENCE [LARGE SCALE GENOMIC DNA]</scope>
    <source>
        <strain evidence="2">UMSG2</strain>
    </source>
</reference>
<feature type="compositionally biased region" description="Polar residues" evidence="1">
    <location>
        <begin position="116"/>
        <end position="125"/>
    </location>
</feature>
<evidence type="ECO:0000313" key="2">
    <source>
        <dbReference type="EMBL" id="RKF62394.1"/>
    </source>
</evidence>
<keyword evidence="3" id="KW-1185">Reference proteome</keyword>
<gene>
    <name evidence="2" type="ORF">OnM2_033113</name>
</gene>
<dbReference type="Proteomes" id="UP000286134">
    <property type="component" value="Unassembled WGS sequence"/>
</dbReference>
<feature type="compositionally biased region" description="Basic and acidic residues" evidence="1">
    <location>
        <begin position="19"/>
        <end position="29"/>
    </location>
</feature>
<accession>A0A420HY94</accession>
<protein>
    <submittedName>
        <fullName evidence="2">Uncharacterized protein</fullName>
    </submittedName>
</protein>
<feature type="region of interest" description="Disordered" evidence="1">
    <location>
        <begin position="19"/>
        <end position="39"/>
    </location>
</feature>
<dbReference type="EMBL" id="MCFK01003390">
    <property type="protein sequence ID" value="RKF62394.1"/>
    <property type="molecule type" value="Genomic_DNA"/>
</dbReference>